<evidence type="ECO:0000259" key="7">
    <source>
        <dbReference type="Pfam" id="PF17827"/>
    </source>
</evidence>
<dbReference type="CDD" id="cd02440">
    <property type="entry name" value="AdoMet_MTases"/>
    <property type="match status" value="1"/>
</dbReference>
<dbReference type="EC" id="2.1.1.297" evidence="5"/>
<dbReference type="NCBIfam" id="TIGR00536">
    <property type="entry name" value="hemK_fam"/>
    <property type="match status" value="1"/>
</dbReference>
<protein>
    <recommendedName>
        <fullName evidence="5">Release factor glutamine methyltransferase</fullName>
        <shortName evidence="5">RF MTase</shortName>
        <ecNumber evidence="5">2.1.1.297</ecNumber>
    </recommendedName>
    <alternativeName>
        <fullName evidence="5">N5-glutamine methyltransferase PrmC</fullName>
    </alternativeName>
    <alternativeName>
        <fullName evidence="5">Protein-(glutamine-N5) MTase PrmC</fullName>
    </alternativeName>
    <alternativeName>
        <fullName evidence="5">Protein-glutamine N-methyltransferase PrmC</fullName>
    </alternativeName>
</protein>
<dbReference type="RefSeq" id="WP_107938537.1">
    <property type="nucleotide sequence ID" value="NZ_QANS01000001.1"/>
</dbReference>
<dbReference type="InterPro" id="IPR002052">
    <property type="entry name" value="DNA_methylase_N6_adenine_CS"/>
</dbReference>
<dbReference type="EMBL" id="QANS01000001">
    <property type="protein sequence ID" value="PTU32829.1"/>
    <property type="molecule type" value="Genomic_DNA"/>
</dbReference>
<dbReference type="InterPro" id="IPR004556">
    <property type="entry name" value="HemK-like"/>
</dbReference>
<reference evidence="8 9" key="1">
    <citation type="submission" date="2018-04" db="EMBL/GenBank/DDBJ databases">
        <title>Novel species isolated from glacier.</title>
        <authorList>
            <person name="Liu Q."/>
            <person name="Xin Y.-H."/>
        </authorList>
    </citation>
    <scope>NUCLEOTIDE SEQUENCE [LARGE SCALE GENOMIC DNA]</scope>
    <source>
        <strain evidence="8 9">GT1R17</strain>
    </source>
</reference>
<evidence type="ECO:0000259" key="6">
    <source>
        <dbReference type="Pfam" id="PF05175"/>
    </source>
</evidence>
<dbReference type="GO" id="GO:0003676">
    <property type="term" value="F:nucleic acid binding"/>
    <property type="evidence" value="ECO:0007669"/>
    <property type="project" value="InterPro"/>
</dbReference>
<feature type="binding site" evidence="5">
    <location>
        <position position="142"/>
    </location>
    <ligand>
        <name>S-adenosyl-L-methionine</name>
        <dbReference type="ChEBI" id="CHEBI:59789"/>
    </ligand>
</feature>
<keyword evidence="9" id="KW-1185">Reference proteome</keyword>
<dbReference type="SUPFAM" id="SSF53335">
    <property type="entry name" value="S-adenosyl-L-methionine-dependent methyltransferases"/>
    <property type="match status" value="1"/>
</dbReference>
<feature type="domain" description="Release factor glutamine methyltransferase N-terminal" evidence="7">
    <location>
        <begin position="5"/>
        <end position="74"/>
    </location>
</feature>
<keyword evidence="2 5" id="KW-0808">Transferase</keyword>
<accession>A0A2T5MJU8</accession>
<evidence type="ECO:0000256" key="2">
    <source>
        <dbReference type="ARBA" id="ARBA00022679"/>
    </source>
</evidence>
<dbReference type="Gene3D" id="3.40.50.150">
    <property type="entry name" value="Vaccinia Virus protein VP39"/>
    <property type="match status" value="1"/>
</dbReference>
<evidence type="ECO:0000313" key="9">
    <source>
        <dbReference type="Proteomes" id="UP000244248"/>
    </source>
</evidence>
<organism evidence="8 9">
    <name type="scientific">Stenotrophobium rhamnosiphilum</name>
    <dbReference type="NCBI Taxonomy" id="2029166"/>
    <lineage>
        <taxon>Bacteria</taxon>
        <taxon>Pseudomonadati</taxon>
        <taxon>Pseudomonadota</taxon>
        <taxon>Gammaproteobacteria</taxon>
        <taxon>Nevskiales</taxon>
        <taxon>Nevskiaceae</taxon>
        <taxon>Stenotrophobium</taxon>
    </lineage>
</organism>
<dbReference type="Proteomes" id="UP000244248">
    <property type="component" value="Unassembled WGS sequence"/>
</dbReference>
<feature type="binding site" evidence="5">
    <location>
        <begin position="185"/>
        <end position="188"/>
    </location>
    <ligand>
        <name>substrate</name>
    </ligand>
</feature>
<keyword evidence="3 5" id="KW-0949">S-adenosyl-L-methionine</keyword>
<dbReference type="NCBIfam" id="TIGR03534">
    <property type="entry name" value="RF_mod_PrmC"/>
    <property type="match status" value="1"/>
</dbReference>
<dbReference type="InterPro" id="IPR019874">
    <property type="entry name" value="RF_methyltr_PrmC"/>
</dbReference>
<comment type="similarity">
    <text evidence="5">Belongs to the protein N5-glutamine methyltransferase family. PrmC subfamily.</text>
</comment>
<comment type="caution">
    <text evidence="8">The sequence shown here is derived from an EMBL/GenBank/DDBJ whole genome shotgun (WGS) entry which is preliminary data.</text>
</comment>
<gene>
    <name evidence="5 8" type="primary">prmC</name>
    <name evidence="8" type="ORF">CJD38_01575</name>
</gene>
<dbReference type="Gene3D" id="1.10.8.10">
    <property type="entry name" value="DNA helicase RuvA subunit, C-terminal domain"/>
    <property type="match status" value="1"/>
</dbReference>
<keyword evidence="1 5" id="KW-0489">Methyltransferase</keyword>
<evidence type="ECO:0000256" key="4">
    <source>
        <dbReference type="ARBA" id="ARBA00048391"/>
    </source>
</evidence>
<dbReference type="FunFam" id="3.40.50.150:FF:000053">
    <property type="entry name" value="Release factor glutamine methyltransferase"/>
    <property type="match status" value="1"/>
</dbReference>
<dbReference type="InterPro" id="IPR029063">
    <property type="entry name" value="SAM-dependent_MTases_sf"/>
</dbReference>
<sequence>MNIGQALMAAQALIEPISDSARLDAELLLGHVTGFNRAQIFMRMNESIDAATKASFDKLVARRAKQEPVAYLTGEKGFWTLTLKVGPGVLVPRPETELLVEWALEVVRDQREPRIADLGTGSGAIALSIATERPDAKVIATDFSDAALAIARDNARQLGLQRVSMRNGCWLQALEGEQCNLIVSNPPYITLGDTHLQALRHEPLMALTDGGDGLNAIREIIAGAPAHLLPGGWLLLEHGYDQAPAVRELLAQAGFTQIESRIDLGGHERCSGGCIN</sequence>
<dbReference type="InterPro" id="IPR050320">
    <property type="entry name" value="N5-glutamine_MTase"/>
</dbReference>
<dbReference type="GO" id="GO:0102559">
    <property type="term" value="F:peptide chain release factor N(5)-glutamine methyltransferase activity"/>
    <property type="evidence" value="ECO:0007669"/>
    <property type="project" value="UniProtKB-EC"/>
</dbReference>
<dbReference type="InterPro" id="IPR040758">
    <property type="entry name" value="PrmC_N"/>
</dbReference>
<feature type="domain" description="Methyltransferase small" evidence="6">
    <location>
        <begin position="104"/>
        <end position="198"/>
    </location>
</feature>
<dbReference type="PANTHER" id="PTHR18895">
    <property type="entry name" value="HEMK METHYLTRANSFERASE"/>
    <property type="match status" value="1"/>
</dbReference>
<name>A0A2T5MJU8_9GAMM</name>
<evidence type="ECO:0000256" key="1">
    <source>
        <dbReference type="ARBA" id="ARBA00022603"/>
    </source>
</evidence>
<dbReference type="PROSITE" id="PS00092">
    <property type="entry name" value="N6_MTASE"/>
    <property type="match status" value="1"/>
</dbReference>
<dbReference type="OrthoDB" id="9800643at2"/>
<dbReference type="InterPro" id="IPR007848">
    <property type="entry name" value="Small_mtfrase_dom"/>
</dbReference>
<dbReference type="AlphaFoldDB" id="A0A2T5MJU8"/>
<comment type="function">
    <text evidence="5">Methylates the class 1 translation termination release factors RF1/PrfA and RF2/PrfB on the glutamine residue of the universally conserved GGQ motif.</text>
</comment>
<dbReference type="PANTHER" id="PTHR18895:SF74">
    <property type="entry name" value="MTRF1L RELEASE FACTOR GLUTAMINE METHYLTRANSFERASE"/>
    <property type="match status" value="1"/>
</dbReference>
<dbReference type="Pfam" id="PF17827">
    <property type="entry name" value="PrmC_N"/>
    <property type="match status" value="1"/>
</dbReference>
<dbReference type="HAMAP" id="MF_02126">
    <property type="entry name" value="RF_methyltr_PrmC"/>
    <property type="match status" value="1"/>
</dbReference>
<evidence type="ECO:0000313" key="8">
    <source>
        <dbReference type="EMBL" id="PTU32829.1"/>
    </source>
</evidence>
<evidence type="ECO:0000256" key="5">
    <source>
        <dbReference type="HAMAP-Rule" id="MF_02126"/>
    </source>
</evidence>
<comment type="catalytic activity">
    <reaction evidence="4 5">
        <text>L-glutaminyl-[peptide chain release factor] + S-adenosyl-L-methionine = N(5)-methyl-L-glutaminyl-[peptide chain release factor] + S-adenosyl-L-homocysteine + H(+)</text>
        <dbReference type="Rhea" id="RHEA:42896"/>
        <dbReference type="Rhea" id="RHEA-COMP:10271"/>
        <dbReference type="Rhea" id="RHEA-COMP:10272"/>
        <dbReference type="ChEBI" id="CHEBI:15378"/>
        <dbReference type="ChEBI" id="CHEBI:30011"/>
        <dbReference type="ChEBI" id="CHEBI:57856"/>
        <dbReference type="ChEBI" id="CHEBI:59789"/>
        <dbReference type="ChEBI" id="CHEBI:61891"/>
        <dbReference type="EC" id="2.1.1.297"/>
    </reaction>
</comment>
<feature type="binding site" evidence="5">
    <location>
        <position position="170"/>
    </location>
    <ligand>
        <name>S-adenosyl-L-methionine</name>
        <dbReference type="ChEBI" id="CHEBI:59789"/>
    </ligand>
</feature>
<dbReference type="Pfam" id="PF05175">
    <property type="entry name" value="MTS"/>
    <property type="match status" value="1"/>
</dbReference>
<evidence type="ECO:0000256" key="3">
    <source>
        <dbReference type="ARBA" id="ARBA00022691"/>
    </source>
</evidence>
<feature type="binding site" evidence="5">
    <location>
        <begin position="119"/>
        <end position="123"/>
    </location>
    <ligand>
        <name>S-adenosyl-L-methionine</name>
        <dbReference type="ChEBI" id="CHEBI:59789"/>
    </ligand>
</feature>
<proteinExistence type="inferred from homology"/>
<dbReference type="GO" id="GO:0032259">
    <property type="term" value="P:methylation"/>
    <property type="evidence" value="ECO:0007669"/>
    <property type="project" value="UniProtKB-KW"/>
</dbReference>
<feature type="binding site" evidence="5">
    <location>
        <position position="185"/>
    </location>
    <ligand>
        <name>S-adenosyl-L-methionine</name>
        <dbReference type="ChEBI" id="CHEBI:59789"/>
    </ligand>
</feature>